<feature type="transmembrane region" description="Helical" evidence="7">
    <location>
        <begin position="12"/>
        <end position="35"/>
    </location>
</feature>
<evidence type="ECO:0000259" key="8">
    <source>
        <dbReference type="PROSITE" id="PS50928"/>
    </source>
</evidence>
<gene>
    <name evidence="9" type="ORF">E6C60_0787</name>
</gene>
<sequence>MRKSGLADRSFDTINVLLLIVISLICILPFLQIVAGSFATQQELMEKKFVLIPEVYSLDAYRFIFSDITIPKSMMISVFITVCGTIINLVLTSITAFALARRGLRGRRFIMFLIVFTLLFDGGMIPAYLVVKELGLINTYWAVMIPNAISAFNLILMRNFFMSLPEELFESAKIDGCNDLKTFIQIVIPLSMASMATFMLFYAVNHWNNFMMPFLYLNSPDMWPVQIWLRQIIIMATADFGDFGASIEIPSQSLRMATIVVATLPILLVYPFIQKHFVKGVMIGSVKG</sequence>
<protein>
    <submittedName>
        <fullName evidence="9">YtcP3</fullName>
    </submittedName>
</protein>
<keyword evidence="6 7" id="KW-0472">Membrane</keyword>
<keyword evidence="2 7" id="KW-0813">Transport</keyword>
<evidence type="ECO:0000256" key="5">
    <source>
        <dbReference type="ARBA" id="ARBA00022989"/>
    </source>
</evidence>
<evidence type="ECO:0000256" key="2">
    <source>
        <dbReference type="ARBA" id="ARBA00022448"/>
    </source>
</evidence>
<comment type="similarity">
    <text evidence="7">Belongs to the binding-protein-dependent transport system permease family.</text>
</comment>
<feature type="transmembrane region" description="Helical" evidence="7">
    <location>
        <begin position="182"/>
        <end position="203"/>
    </location>
</feature>
<dbReference type="CDD" id="cd06261">
    <property type="entry name" value="TM_PBP2"/>
    <property type="match status" value="1"/>
</dbReference>
<name>A0A4P8XGW0_9BACL</name>
<organism evidence="9 10">
    <name type="scientific">Paenibacillus algicola</name>
    <dbReference type="NCBI Taxonomy" id="2565926"/>
    <lineage>
        <taxon>Bacteria</taxon>
        <taxon>Bacillati</taxon>
        <taxon>Bacillota</taxon>
        <taxon>Bacilli</taxon>
        <taxon>Bacillales</taxon>
        <taxon>Paenibacillaceae</taxon>
        <taxon>Paenibacillus</taxon>
    </lineage>
</organism>
<keyword evidence="10" id="KW-1185">Reference proteome</keyword>
<feature type="transmembrane region" description="Helical" evidence="7">
    <location>
        <begin position="141"/>
        <end position="161"/>
    </location>
</feature>
<reference evidence="9 10" key="1">
    <citation type="submission" date="2019-05" db="EMBL/GenBank/DDBJ databases">
        <authorList>
            <person name="Chen C."/>
        </authorList>
    </citation>
    <scope>NUCLEOTIDE SEQUENCE [LARGE SCALE GENOMIC DNA]</scope>
    <source>
        <strain evidence="9 10">HB172198</strain>
    </source>
</reference>
<evidence type="ECO:0000313" key="10">
    <source>
        <dbReference type="Proteomes" id="UP000300879"/>
    </source>
</evidence>
<evidence type="ECO:0000256" key="3">
    <source>
        <dbReference type="ARBA" id="ARBA00022475"/>
    </source>
</evidence>
<accession>A0A4P8XGW0</accession>
<proteinExistence type="inferred from homology"/>
<dbReference type="RefSeq" id="WP_138224630.1">
    <property type="nucleotide sequence ID" value="NZ_CP040396.1"/>
</dbReference>
<feature type="transmembrane region" description="Helical" evidence="7">
    <location>
        <begin position="253"/>
        <end position="273"/>
    </location>
</feature>
<feature type="transmembrane region" description="Helical" evidence="7">
    <location>
        <begin position="109"/>
        <end position="129"/>
    </location>
</feature>
<dbReference type="AlphaFoldDB" id="A0A4P8XGW0"/>
<dbReference type="PANTHER" id="PTHR43744:SF9">
    <property type="entry name" value="POLYGALACTURONAN_RHAMNOGALACTURONAN TRANSPORT SYSTEM PERMEASE PROTEIN YTCP"/>
    <property type="match status" value="1"/>
</dbReference>
<feature type="domain" description="ABC transmembrane type-1" evidence="8">
    <location>
        <begin position="74"/>
        <end position="273"/>
    </location>
</feature>
<dbReference type="OrthoDB" id="9810086at2"/>
<keyword evidence="3" id="KW-1003">Cell membrane</keyword>
<dbReference type="PROSITE" id="PS50928">
    <property type="entry name" value="ABC_TM1"/>
    <property type="match status" value="1"/>
</dbReference>
<dbReference type="PANTHER" id="PTHR43744">
    <property type="entry name" value="ABC TRANSPORTER PERMEASE PROTEIN MG189-RELATED-RELATED"/>
    <property type="match status" value="1"/>
</dbReference>
<dbReference type="Gene3D" id="1.10.3720.10">
    <property type="entry name" value="MetI-like"/>
    <property type="match status" value="1"/>
</dbReference>
<evidence type="ECO:0000313" key="9">
    <source>
        <dbReference type="EMBL" id="QCT01508.1"/>
    </source>
</evidence>
<evidence type="ECO:0000256" key="4">
    <source>
        <dbReference type="ARBA" id="ARBA00022692"/>
    </source>
</evidence>
<dbReference type="EMBL" id="CP040396">
    <property type="protein sequence ID" value="QCT01508.1"/>
    <property type="molecule type" value="Genomic_DNA"/>
</dbReference>
<comment type="subcellular location">
    <subcellularLocation>
        <location evidence="1 7">Cell membrane</location>
        <topology evidence="1 7">Multi-pass membrane protein</topology>
    </subcellularLocation>
</comment>
<evidence type="ECO:0000256" key="6">
    <source>
        <dbReference type="ARBA" id="ARBA00023136"/>
    </source>
</evidence>
<dbReference type="InterPro" id="IPR035906">
    <property type="entry name" value="MetI-like_sf"/>
</dbReference>
<evidence type="ECO:0000256" key="1">
    <source>
        <dbReference type="ARBA" id="ARBA00004651"/>
    </source>
</evidence>
<feature type="transmembrane region" description="Helical" evidence="7">
    <location>
        <begin position="74"/>
        <end position="97"/>
    </location>
</feature>
<dbReference type="GO" id="GO:0055085">
    <property type="term" value="P:transmembrane transport"/>
    <property type="evidence" value="ECO:0007669"/>
    <property type="project" value="InterPro"/>
</dbReference>
<dbReference type="InterPro" id="IPR000515">
    <property type="entry name" value="MetI-like"/>
</dbReference>
<evidence type="ECO:0000256" key="7">
    <source>
        <dbReference type="RuleBase" id="RU363032"/>
    </source>
</evidence>
<dbReference type="SUPFAM" id="SSF161098">
    <property type="entry name" value="MetI-like"/>
    <property type="match status" value="1"/>
</dbReference>
<dbReference type="Pfam" id="PF00528">
    <property type="entry name" value="BPD_transp_1"/>
    <property type="match status" value="1"/>
</dbReference>
<keyword evidence="5 7" id="KW-1133">Transmembrane helix</keyword>
<dbReference type="KEGG" id="palo:E6C60_0787"/>
<dbReference type="GO" id="GO:0005886">
    <property type="term" value="C:plasma membrane"/>
    <property type="evidence" value="ECO:0007669"/>
    <property type="project" value="UniProtKB-SubCell"/>
</dbReference>
<dbReference type="Proteomes" id="UP000300879">
    <property type="component" value="Chromosome"/>
</dbReference>
<keyword evidence="4 7" id="KW-0812">Transmembrane</keyword>